<keyword evidence="3" id="KW-1185">Reference proteome</keyword>
<gene>
    <name evidence="2" type="ORF">CBP51_20280</name>
</gene>
<protein>
    <recommendedName>
        <fullName evidence="1">Rap1a immunity protein domain-containing protein</fullName>
    </recommendedName>
</protein>
<accession>A0A266Q2Y7</accession>
<dbReference type="InterPro" id="IPR041238">
    <property type="entry name" value="Rap1a"/>
</dbReference>
<dbReference type="EMBL" id="NHNI01000004">
    <property type="protein sequence ID" value="OZY83729.1"/>
    <property type="molecule type" value="Genomic_DNA"/>
</dbReference>
<dbReference type="Proteomes" id="UP000216101">
    <property type="component" value="Unassembled WGS sequence"/>
</dbReference>
<feature type="domain" description="Rap1a immunity protein" evidence="1">
    <location>
        <begin position="40"/>
        <end position="116"/>
    </location>
</feature>
<name>A0A266Q2Y7_9GAMM</name>
<reference evidence="3" key="1">
    <citation type="submission" date="2017-05" db="EMBL/GenBank/DDBJ databases">
        <authorList>
            <person name="Barney B.M."/>
        </authorList>
    </citation>
    <scope>NUCLEOTIDE SEQUENCE [LARGE SCALE GENOMIC DNA]</scope>
    <source>
        <strain evidence="3">PSBB022</strain>
    </source>
</reference>
<evidence type="ECO:0000313" key="3">
    <source>
        <dbReference type="Proteomes" id="UP000216101"/>
    </source>
</evidence>
<dbReference type="Pfam" id="PF18602">
    <property type="entry name" value="Rap1a"/>
    <property type="match status" value="1"/>
</dbReference>
<sequence length="120" mass="13337">MLVAITLSSCSVANENFIHVPEGESQRMTAENRSMTTETLLTAYMNTNVEQRRLAEMYVIGVLDSTEGESWCGFKIASPDAIQEQVYIALKKGIKKSPKKRASIVITSHLTELLPCKDTQ</sequence>
<evidence type="ECO:0000259" key="1">
    <source>
        <dbReference type="Pfam" id="PF18602"/>
    </source>
</evidence>
<organism evidence="2 3">
    <name type="scientific">Cellvibrio mixtus</name>
    <dbReference type="NCBI Taxonomy" id="39650"/>
    <lineage>
        <taxon>Bacteria</taxon>
        <taxon>Pseudomonadati</taxon>
        <taxon>Pseudomonadota</taxon>
        <taxon>Gammaproteobacteria</taxon>
        <taxon>Cellvibrionales</taxon>
        <taxon>Cellvibrionaceae</taxon>
        <taxon>Cellvibrio</taxon>
    </lineage>
</organism>
<dbReference type="AlphaFoldDB" id="A0A266Q2Y7"/>
<dbReference type="Gene3D" id="1.10.890.40">
    <property type="match status" value="1"/>
</dbReference>
<comment type="caution">
    <text evidence="2">The sequence shown here is derived from an EMBL/GenBank/DDBJ whole genome shotgun (WGS) entry which is preliminary data.</text>
</comment>
<evidence type="ECO:0000313" key="2">
    <source>
        <dbReference type="EMBL" id="OZY83729.1"/>
    </source>
</evidence>
<proteinExistence type="predicted"/>